<evidence type="ECO:0000256" key="1">
    <source>
        <dbReference type="SAM" id="MobiDB-lite"/>
    </source>
</evidence>
<feature type="compositionally biased region" description="Basic residues" evidence="1">
    <location>
        <begin position="389"/>
        <end position="410"/>
    </location>
</feature>
<reference evidence="3 4" key="1">
    <citation type="journal article" date="2023" name="G3 (Bethesda)">
        <title>A haplotype-resolved chromosome-scale genome for Quercus rubra L. provides insights into the genetics of adaptive traits for red oak species.</title>
        <authorList>
            <person name="Kapoor B."/>
            <person name="Jenkins J."/>
            <person name="Schmutz J."/>
            <person name="Zhebentyayeva T."/>
            <person name="Kuelheim C."/>
            <person name="Coggeshall M."/>
            <person name="Heim C."/>
            <person name="Lasky J.R."/>
            <person name="Leites L."/>
            <person name="Islam-Faridi N."/>
            <person name="Romero-Severson J."/>
            <person name="DeLeo V.L."/>
            <person name="Lucas S.M."/>
            <person name="Lazic D."/>
            <person name="Gailing O."/>
            <person name="Carlson J."/>
            <person name="Staton M."/>
        </authorList>
    </citation>
    <scope>NUCLEOTIDE SEQUENCE [LARGE SCALE GENOMIC DNA]</scope>
    <source>
        <strain evidence="3">Pseudo-F2</strain>
    </source>
</reference>
<accession>A0AAN7FB31</accession>
<feature type="region of interest" description="Disordered" evidence="1">
    <location>
        <begin position="1006"/>
        <end position="1028"/>
    </location>
</feature>
<dbReference type="Pfam" id="PF24925">
    <property type="entry name" value="DUF7746"/>
    <property type="match status" value="1"/>
</dbReference>
<dbReference type="Proteomes" id="UP001324115">
    <property type="component" value="Unassembled WGS sequence"/>
</dbReference>
<gene>
    <name evidence="3" type="ORF">RGQ29_018953</name>
</gene>
<dbReference type="InterPro" id="IPR056648">
    <property type="entry name" value="DUF7746"/>
</dbReference>
<dbReference type="PANTHER" id="PTHR48434:SF1">
    <property type="entry name" value="(RAPE) HYPOTHETICAL PROTEIN"/>
    <property type="match status" value="1"/>
</dbReference>
<feature type="domain" description="DUF7746" evidence="2">
    <location>
        <begin position="183"/>
        <end position="239"/>
    </location>
</feature>
<evidence type="ECO:0000313" key="4">
    <source>
        <dbReference type="Proteomes" id="UP001324115"/>
    </source>
</evidence>
<evidence type="ECO:0000259" key="2">
    <source>
        <dbReference type="Pfam" id="PF24925"/>
    </source>
</evidence>
<name>A0AAN7FB31_QUERU</name>
<proteinExistence type="predicted"/>
<sequence length="1075" mass="124863">MANVSLNDHVYFNHYSEASCPYNKIASKEEDDGKSVDSNFSPIDNFDYVKQLRVSTVLNEDFKVDLIPFLIEQNNFTNKSLHIIGQQPDRIEEKIVENIISVKKFASEKSVFEEIEKPLINLPSQTEKVMFKTSQSKMLEVVDKMLSDLKVKTEGTSRSTTCTISKNEKEIVYDDHTDSNTISSLYKWNIYGFFEQKIISHMSDVGIAYQNNHDLDQSDIVNLLVTGFSGTLLEWWDSYPIGLPIFAKNIGCSVFDDLNAPIYTIPKHFVGTPNISPRVSDLWYQDVFVSRIMLWKDCHKPYWKERFINGLPPIFAHEVKQMLMSKNYSLNYDNLPYDDIFNAIKKFGTSMCNNEKLLTYQLQIKKKAKYKMGNFCEQNGLPPIAPSRQKGKKHDKSHKSYSHKKDKKNKNNFVKPKDFHVKKKNVSEKYKQLSKFKNKFNILKIDNRDQKELFKILESNNSSNSLKDDFSSLNLLNLLKMISCKNLKSVKTLTKIKENEKQKSTLSFEETLKRLNKEKSKDLTVNDLQYEINIIKQEISELKHKNRNNNNHIKPKLIMLKVGKSDNEHDEHKDGDESSQQAFLSDKGITDVFTDSQLALVNKILLPKWFTKVRIVVSPNYHFTVIAMIDSSADMNCIQEGLIPSKYFEKSTKRLVSANGSRMKIKYELNNAHVYHDNVCFKIPSVLVKNINLLNKKFLLRIDCKSAKYVIEKDVENIASKHIFARWQAILSVFDFDIEYIKGSQNAISDFLTREFLQCHNGKNPNTSQYVKKRYVQNLFSVEPNRASITNPFRLATSYFPPIFHWIPEHGQKNVQYYSAILQHENSITIKPIRDKANGEKIIYHSVYLNHIISEEKWGPNPTTTRTLPKCPIPYSYHDYITAWFRFMLHQNETISHSWFVNFNKDFDSEFPLWFIRWWTQFSSALNLLPYCILSKNIKIPWILKWQYAKEDDVLAQYWYAKWWDKFSHTDSIINNVDRDFLASNASPLKITTLVQKAETDALDASASSSTKNVAPPVKSKKKSSPLDAIRKDPDALFALLSKMIKDDEAANLDDERSSQASITKDPYYQNYPYP</sequence>
<keyword evidence="4" id="KW-1185">Reference proteome</keyword>
<dbReference type="AlphaFoldDB" id="A0AAN7FB31"/>
<organism evidence="3 4">
    <name type="scientific">Quercus rubra</name>
    <name type="common">Northern red oak</name>
    <name type="synonym">Quercus borealis</name>
    <dbReference type="NCBI Taxonomy" id="3512"/>
    <lineage>
        <taxon>Eukaryota</taxon>
        <taxon>Viridiplantae</taxon>
        <taxon>Streptophyta</taxon>
        <taxon>Embryophyta</taxon>
        <taxon>Tracheophyta</taxon>
        <taxon>Spermatophyta</taxon>
        <taxon>Magnoliopsida</taxon>
        <taxon>eudicotyledons</taxon>
        <taxon>Gunneridae</taxon>
        <taxon>Pentapetalae</taxon>
        <taxon>rosids</taxon>
        <taxon>fabids</taxon>
        <taxon>Fagales</taxon>
        <taxon>Fagaceae</taxon>
        <taxon>Quercus</taxon>
    </lineage>
</organism>
<dbReference type="EMBL" id="JAXUIC010000005">
    <property type="protein sequence ID" value="KAK4587750.1"/>
    <property type="molecule type" value="Genomic_DNA"/>
</dbReference>
<comment type="caution">
    <text evidence="3">The sequence shown here is derived from an EMBL/GenBank/DDBJ whole genome shotgun (WGS) entry which is preliminary data.</text>
</comment>
<evidence type="ECO:0000313" key="3">
    <source>
        <dbReference type="EMBL" id="KAK4587750.1"/>
    </source>
</evidence>
<feature type="region of interest" description="Disordered" evidence="1">
    <location>
        <begin position="381"/>
        <end position="418"/>
    </location>
</feature>
<protein>
    <recommendedName>
        <fullName evidence="2">DUF7746 domain-containing protein</fullName>
    </recommendedName>
</protein>
<dbReference type="PANTHER" id="PTHR48434">
    <property type="entry name" value="(RAPE) HYPOTHETICAL PROTEIN"/>
    <property type="match status" value="1"/>
</dbReference>
<feature type="region of interest" description="Disordered" evidence="1">
    <location>
        <begin position="1051"/>
        <end position="1075"/>
    </location>
</feature>